<feature type="region of interest" description="Disordered" evidence="1">
    <location>
        <begin position="318"/>
        <end position="338"/>
    </location>
</feature>
<dbReference type="AlphaFoldDB" id="A0A366INH8"/>
<proteinExistence type="predicted"/>
<evidence type="ECO:0000313" key="2">
    <source>
        <dbReference type="EMBL" id="RBP73725.1"/>
    </source>
</evidence>
<sequence length="338" mass="36819">MQPSSPSEPESLRTHYERFAELEAAGASETYAAWARGVAADEEILDLVLTLPWPKRQANLLFAAARHLGAGATEFPILRTWLLDHWEPVVDVMLSHSTQTNEAGRCAVLLPVLSELEQPLSLIEVGASAGLCLFPDRYSYDFDTANGRVEVHPASGPSSVSIRCTMENHDPPDRVPDVAWRAGIDLNPLDVTDPEQRRWLQSLIWPEHRERRKRLEAAAAIAASDPPRILAGDLLGTVDALIDEAPSGTRTVVFHSAVLAYLGAAERRRFAELMLGRADVTWISNEGRAVLPEIGRGLPGMPDGRFVLAVDGRPVALTGPHGQSFQGLGDVPPPGPHR</sequence>
<comment type="caution">
    <text evidence="2">The sequence shown here is derived from an EMBL/GenBank/DDBJ whole genome shotgun (WGS) entry which is preliminary data.</text>
</comment>
<keyword evidence="3" id="KW-1185">Reference proteome</keyword>
<accession>A0A366INH8</accession>
<protein>
    <submittedName>
        <fullName evidence="2">Uncharacterized protein DUF2332</fullName>
    </submittedName>
</protein>
<dbReference type="EMBL" id="QNSB01000002">
    <property type="protein sequence ID" value="RBP73725.1"/>
    <property type="molecule type" value="Genomic_DNA"/>
</dbReference>
<dbReference type="Pfam" id="PF10094">
    <property type="entry name" value="DUF2332"/>
    <property type="match status" value="1"/>
</dbReference>
<dbReference type="InterPro" id="IPR011200">
    <property type="entry name" value="UCP012608"/>
</dbReference>
<name>A0A366INH8_9MICO</name>
<gene>
    <name evidence="2" type="ORF">DFO65_102253</name>
</gene>
<evidence type="ECO:0000256" key="1">
    <source>
        <dbReference type="SAM" id="MobiDB-lite"/>
    </source>
</evidence>
<dbReference type="Proteomes" id="UP000253509">
    <property type="component" value="Unassembled WGS sequence"/>
</dbReference>
<organism evidence="2 3">
    <name type="scientific">Brevibacterium celere</name>
    <dbReference type="NCBI Taxonomy" id="225845"/>
    <lineage>
        <taxon>Bacteria</taxon>
        <taxon>Bacillati</taxon>
        <taxon>Actinomycetota</taxon>
        <taxon>Actinomycetes</taxon>
        <taxon>Micrococcales</taxon>
        <taxon>Brevibacteriaceae</taxon>
        <taxon>Brevibacterium</taxon>
    </lineage>
</organism>
<dbReference type="RefSeq" id="WP_113903099.1">
    <property type="nucleotide sequence ID" value="NZ_QNSB01000002.1"/>
</dbReference>
<reference evidence="2 3" key="1">
    <citation type="submission" date="2018-06" db="EMBL/GenBank/DDBJ databases">
        <title>Freshwater and sediment microbial communities from various areas in North America, analyzing microbe dynamics in response to fracking.</title>
        <authorList>
            <person name="Lamendella R."/>
        </authorList>
    </citation>
    <scope>NUCLEOTIDE SEQUENCE [LARGE SCALE GENOMIC DNA]</scope>
    <source>
        <strain evidence="2 3">3b_TX</strain>
    </source>
</reference>
<evidence type="ECO:0000313" key="3">
    <source>
        <dbReference type="Proteomes" id="UP000253509"/>
    </source>
</evidence>